<evidence type="ECO:0000313" key="2">
    <source>
        <dbReference type="Proteomes" id="UP000036426"/>
    </source>
</evidence>
<dbReference type="InterPro" id="IPR029058">
    <property type="entry name" value="AB_hydrolase_fold"/>
</dbReference>
<dbReference type="PANTHER" id="PTHR12277">
    <property type="entry name" value="ALPHA/BETA HYDROLASE DOMAIN-CONTAINING PROTEIN"/>
    <property type="match status" value="1"/>
</dbReference>
<reference evidence="1 2" key="1">
    <citation type="submission" date="2015-05" db="EMBL/GenBank/DDBJ databases">
        <title>Photobacterium galathea sp. nov.</title>
        <authorList>
            <person name="Machado H."/>
            <person name="Gram L."/>
        </authorList>
    </citation>
    <scope>NUCLEOTIDE SEQUENCE [LARGE SCALE GENOMIC DNA]</scope>
    <source>
        <strain evidence="1 2">DSM 25995</strain>
    </source>
</reference>
<organism evidence="1 2">
    <name type="scientific">Photobacterium aphoticum</name>
    <dbReference type="NCBI Taxonomy" id="754436"/>
    <lineage>
        <taxon>Bacteria</taxon>
        <taxon>Pseudomonadati</taxon>
        <taxon>Pseudomonadota</taxon>
        <taxon>Gammaproteobacteria</taxon>
        <taxon>Vibrionales</taxon>
        <taxon>Vibrionaceae</taxon>
        <taxon>Photobacterium</taxon>
    </lineage>
</organism>
<dbReference type="AlphaFoldDB" id="A0A0J1GQF8"/>
<name>A0A0J1GQF8_9GAMM</name>
<sequence length="269" mass="30155">MHIEQYQTADWYRPGKHQLESLSVIHSDGFISKGVRLSVADSKNTVIYYGGSPFRDGENEVDILGQFAFLGLNVITFKNRGIDSHGTWPSIEQLKQDAEEVFEYSRKKYKNEFLIVHGTAMSSFLVADIAKEQQLNVNAVVIEGAVTTVQELVAVKNRFPWLPKDWLPSSWAAESWLGDAVKPTVKMPKALHGLDNYQLLTAFDGPVLLLAAEDDDLVPVELPQNLYDALPGIKKSLTVVPNADENDLLLHDDSLAAYTMFVRKYGWDD</sequence>
<evidence type="ECO:0008006" key="3">
    <source>
        <dbReference type="Google" id="ProtNLM"/>
    </source>
</evidence>
<keyword evidence="2" id="KW-1185">Reference proteome</keyword>
<dbReference type="EMBL" id="LDOV01000010">
    <property type="protein sequence ID" value="KLV02023.1"/>
    <property type="molecule type" value="Genomic_DNA"/>
</dbReference>
<dbReference type="PATRIC" id="fig|754436.4.peg.1383"/>
<dbReference type="PANTHER" id="PTHR12277:SF81">
    <property type="entry name" value="PROTEIN ABHD13"/>
    <property type="match status" value="1"/>
</dbReference>
<accession>A0A0J1GQF8</accession>
<proteinExistence type="predicted"/>
<dbReference type="Proteomes" id="UP000036426">
    <property type="component" value="Unassembled WGS sequence"/>
</dbReference>
<comment type="caution">
    <text evidence="1">The sequence shown here is derived from an EMBL/GenBank/DDBJ whole genome shotgun (WGS) entry which is preliminary data.</text>
</comment>
<protein>
    <recommendedName>
        <fullName evidence="3">Alpha/beta hydrolase</fullName>
    </recommendedName>
</protein>
<dbReference type="SUPFAM" id="SSF53474">
    <property type="entry name" value="alpha/beta-Hydrolases"/>
    <property type="match status" value="1"/>
</dbReference>
<dbReference type="Gene3D" id="3.40.50.1820">
    <property type="entry name" value="alpha/beta hydrolase"/>
    <property type="match status" value="1"/>
</dbReference>
<gene>
    <name evidence="1" type="ORF">ABT58_06460</name>
</gene>
<evidence type="ECO:0000313" key="1">
    <source>
        <dbReference type="EMBL" id="KLV02023.1"/>
    </source>
</evidence>